<evidence type="ECO:0000259" key="2">
    <source>
        <dbReference type="Pfam" id="PF14521"/>
    </source>
</evidence>
<feature type="domain" description="Lysine-specific metallo-endopeptidase" evidence="2">
    <location>
        <begin position="38"/>
        <end position="78"/>
    </location>
</feature>
<protein>
    <recommendedName>
        <fullName evidence="2">Lysine-specific metallo-endopeptidase domain-containing protein</fullName>
    </recommendedName>
</protein>
<evidence type="ECO:0000313" key="3">
    <source>
        <dbReference type="EMBL" id="NHZ67248.1"/>
    </source>
</evidence>
<keyword evidence="4" id="KW-1185">Reference proteome</keyword>
<dbReference type="EMBL" id="WHJF01000445">
    <property type="protein sequence ID" value="NHZ67248.1"/>
    <property type="molecule type" value="Genomic_DNA"/>
</dbReference>
<evidence type="ECO:0000256" key="1">
    <source>
        <dbReference type="SAM" id="MobiDB-lite"/>
    </source>
</evidence>
<organism evidence="3 4">
    <name type="scientific">Massilia genomosp. 1</name>
    <dbReference type="NCBI Taxonomy" id="2609280"/>
    <lineage>
        <taxon>Bacteria</taxon>
        <taxon>Pseudomonadati</taxon>
        <taxon>Pseudomonadota</taxon>
        <taxon>Betaproteobacteria</taxon>
        <taxon>Burkholderiales</taxon>
        <taxon>Oxalobacteraceae</taxon>
        <taxon>Telluria group</taxon>
        <taxon>Massilia</taxon>
    </lineage>
</organism>
<comment type="caution">
    <text evidence="3">The sequence shown here is derived from an EMBL/GenBank/DDBJ whole genome shotgun (WGS) entry which is preliminary data.</text>
</comment>
<name>A0ABX0N4B6_9BURK</name>
<feature type="compositionally biased region" description="Basic residues" evidence="1">
    <location>
        <begin position="1"/>
        <end position="10"/>
    </location>
</feature>
<feature type="non-terminal residue" evidence="3">
    <location>
        <position position="1"/>
    </location>
</feature>
<dbReference type="InterPro" id="IPR029463">
    <property type="entry name" value="Lys_MEP"/>
</dbReference>
<dbReference type="SUPFAM" id="SSF55486">
    <property type="entry name" value="Metalloproteases ('zincins'), catalytic domain"/>
    <property type="match status" value="1"/>
</dbReference>
<dbReference type="Gene3D" id="3.40.390.10">
    <property type="entry name" value="Collagenase (Catalytic Domain)"/>
    <property type="match status" value="1"/>
</dbReference>
<accession>A0ABX0N4B6</accession>
<sequence>KLNPIHRRHNLLPPAPPRTHMQGWTRNGDQSSVMLKISANHLYVCGAFWRAPVTGTDSQGGTLVHEMSHFTAVAGTREPLAKLAERMKIAWQRKRKGGSGRPFLA</sequence>
<reference evidence="3 4" key="1">
    <citation type="submission" date="2019-10" db="EMBL/GenBank/DDBJ databases">
        <title>Taxonomy of Antarctic Massilia spp.: description of Massilia rubra sp. nov., Massilia aquatica sp. nov., Massilia mucilaginosa sp. nov., Massilia frigida sp. nov. isolated from streams, lakes and regoliths.</title>
        <authorList>
            <person name="Holochova P."/>
            <person name="Sedlacek I."/>
            <person name="Kralova S."/>
            <person name="Maslanova I."/>
            <person name="Busse H.-J."/>
            <person name="Stankova E."/>
            <person name="Vrbovska V."/>
            <person name="Kovarovic V."/>
            <person name="Bartak M."/>
            <person name="Svec P."/>
            <person name="Pantucek R."/>
        </authorList>
    </citation>
    <scope>NUCLEOTIDE SEQUENCE [LARGE SCALE GENOMIC DNA]</scope>
    <source>
        <strain evidence="3 4">CCM 8694</strain>
    </source>
</reference>
<gene>
    <name evidence="3" type="ORF">F1735_34270</name>
</gene>
<dbReference type="Proteomes" id="UP000610594">
    <property type="component" value="Unassembled WGS sequence"/>
</dbReference>
<feature type="region of interest" description="Disordered" evidence="1">
    <location>
        <begin position="1"/>
        <end position="23"/>
    </location>
</feature>
<evidence type="ECO:0000313" key="4">
    <source>
        <dbReference type="Proteomes" id="UP000610594"/>
    </source>
</evidence>
<dbReference type="InterPro" id="IPR024079">
    <property type="entry name" value="MetalloPept_cat_dom_sf"/>
</dbReference>
<proteinExistence type="predicted"/>
<dbReference type="Pfam" id="PF14521">
    <property type="entry name" value="Aspzincin_M35"/>
    <property type="match status" value="1"/>
</dbReference>